<sequence length="134" mass="14065">MTKVTIDIRNIASSTHADDRVLFRSPTHRAGGAGLISTANEVVTLTDGVGDVELIPGPVIVTFQCKGVSDTSPKRGVVPTTTPATLLEVLGDNLTYEPEVLGMVNQARNDAIEAIQIARDQALQAIQDAQNGGS</sequence>
<dbReference type="EMBL" id="MG324353">
    <property type="protein sequence ID" value="ATW62883.1"/>
    <property type="molecule type" value="Genomic_DNA"/>
</dbReference>
<reference evidence="1 2" key="1">
    <citation type="submission" date="2017-10" db="EMBL/GenBank/DDBJ databases">
        <title>Complete nucleotide sequences and annotations of phi673 and phi674, two new lytic phages of Corynebacterium glutamicum ATCC 13032.</title>
        <authorList>
            <person name="Yomantas Y.A.V."/>
            <person name="Abalakina E.G."/>
            <person name="Lobanova J.S."/>
            <person name="Mamontov V.A."/>
            <person name="Stoynova N.V."/>
            <person name="Mashko S.V."/>
        </authorList>
    </citation>
    <scope>NUCLEOTIDE SEQUENCE [LARGE SCALE GENOMIC DNA]</scope>
</reference>
<evidence type="ECO:0000313" key="2">
    <source>
        <dbReference type="Proteomes" id="UP000241893"/>
    </source>
</evidence>
<dbReference type="Proteomes" id="UP000241893">
    <property type="component" value="Segment"/>
</dbReference>
<organism evidence="1 2">
    <name type="scientific">Corynebacterium phage phi673</name>
    <dbReference type="NCBI Taxonomy" id="2052821"/>
    <lineage>
        <taxon>Viruses</taxon>
        <taxon>Duplodnaviria</taxon>
        <taxon>Heunggongvirae</taxon>
        <taxon>Uroviricota</taxon>
        <taxon>Caudoviricetes</taxon>
        <taxon>Ikedavirus</taxon>
        <taxon>Ikedavirus phi673</taxon>
    </lineage>
</organism>
<proteinExistence type="predicted"/>
<protein>
    <submittedName>
        <fullName evidence="1">Putative tail fiber protein</fullName>
    </submittedName>
</protein>
<name>A0A2H4PIX7_9CAUD</name>
<evidence type="ECO:0000313" key="1">
    <source>
        <dbReference type="EMBL" id="ATW62883.1"/>
    </source>
</evidence>
<keyword evidence="2" id="KW-1185">Reference proteome</keyword>
<accession>A0A2H4PIX7</accession>
<gene>
    <name evidence="1" type="ORF">phi673_gp21</name>
</gene>